<dbReference type="RefSeq" id="WP_066341001.1">
    <property type="nucleotide sequence ID" value="NZ_LWSG01000046.1"/>
</dbReference>
<dbReference type="AlphaFoldDB" id="A0A179SKG1"/>
<keyword evidence="1" id="KW-1133">Transmembrane helix</keyword>
<evidence type="ECO:0000313" key="2">
    <source>
        <dbReference type="EMBL" id="OAS82195.1"/>
    </source>
</evidence>
<keyword evidence="1" id="KW-0472">Membrane</keyword>
<evidence type="ECO:0000256" key="1">
    <source>
        <dbReference type="SAM" id="Phobius"/>
    </source>
</evidence>
<dbReference type="Proteomes" id="UP000078534">
    <property type="component" value="Unassembled WGS sequence"/>
</dbReference>
<feature type="transmembrane region" description="Helical" evidence="1">
    <location>
        <begin position="12"/>
        <end position="34"/>
    </location>
</feature>
<reference evidence="3" key="1">
    <citation type="submission" date="2016-04" db="EMBL/GenBank/DDBJ databases">
        <authorList>
            <person name="Lyu Z."/>
            <person name="Lyu W."/>
        </authorList>
    </citation>
    <scope>NUCLEOTIDE SEQUENCE [LARGE SCALE GENOMIC DNA]</scope>
    <source>
        <strain evidence="3">C44</strain>
    </source>
</reference>
<evidence type="ECO:0000313" key="3">
    <source>
        <dbReference type="Proteomes" id="UP000078534"/>
    </source>
</evidence>
<gene>
    <name evidence="2" type="ORF">A6K24_14190</name>
</gene>
<accession>A0A179SKG1</accession>
<name>A0A179SKG1_9BACI</name>
<proteinExistence type="predicted"/>
<organism evidence="2 3">
    <name type="scientific">Metabacillus litoralis</name>
    <dbReference type="NCBI Taxonomy" id="152268"/>
    <lineage>
        <taxon>Bacteria</taxon>
        <taxon>Bacillati</taxon>
        <taxon>Bacillota</taxon>
        <taxon>Bacilli</taxon>
        <taxon>Bacillales</taxon>
        <taxon>Bacillaceae</taxon>
        <taxon>Metabacillus</taxon>
    </lineage>
</organism>
<keyword evidence="3" id="KW-1185">Reference proteome</keyword>
<protein>
    <submittedName>
        <fullName evidence="2">Uncharacterized protein</fullName>
    </submittedName>
</protein>
<comment type="caution">
    <text evidence="2">The sequence shown here is derived from an EMBL/GenBank/DDBJ whole genome shotgun (WGS) entry which is preliminary data.</text>
</comment>
<sequence length="72" mass="7794">MLDKIKALPEKVSFAIGFSLILGSGLLLFLLSLLFPIGTWTTMIVGGIVSGIAIIFILNAADKRHSHIDKKK</sequence>
<keyword evidence="1" id="KW-0812">Transmembrane</keyword>
<feature type="transmembrane region" description="Helical" evidence="1">
    <location>
        <begin position="40"/>
        <end position="61"/>
    </location>
</feature>
<dbReference type="EMBL" id="LWSG01000046">
    <property type="protein sequence ID" value="OAS82195.1"/>
    <property type="molecule type" value="Genomic_DNA"/>
</dbReference>